<name>A0A3N4ZA64_9MICO</name>
<reference evidence="2 3" key="1">
    <citation type="submission" date="2018-11" db="EMBL/GenBank/DDBJ databases">
        <title>Sequencing the genomes of 1000 actinobacteria strains.</title>
        <authorList>
            <person name="Klenk H.-P."/>
        </authorList>
    </citation>
    <scope>NUCLEOTIDE SEQUENCE [LARGE SCALE GENOMIC DNA]</scope>
    <source>
        <strain evidence="2 3">DSM 14418</strain>
    </source>
</reference>
<evidence type="ECO:0000256" key="1">
    <source>
        <dbReference type="SAM" id="MobiDB-lite"/>
    </source>
</evidence>
<dbReference type="RefSeq" id="WP_123919563.1">
    <property type="nucleotide sequence ID" value="NZ_RKRA01000001.1"/>
</dbReference>
<evidence type="ECO:0000313" key="2">
    <source>
        <dbReference type="EMBL" id="RPF28964.1"/>
    </source>
</evidence>
<dbReference type="AlphaFoldDB" id="A0A3N4ZA64"/>
<evidence type="ECO:0000313" key="3">
    <source>
        <dbReference type="Proteomes" id="UP000280726"/>
    </source>
</evidence>
<organism evidence="2 3">
    <name type="scientific">Georgenia muralis</name>
    <dbReference type="NCBI Taxonomy" id="154117"/>
    <lineage>
        <taxon>Bacteria</taxon>
        <taxon>Bacillati</taxon>
        <taxon>Actinomycetota</taxon>
        <taxon>Actinomycetes</taxon>
        <taxon>Micrococcales</taxon>
        <taxon>Bogoriellaceae</taxon>
        <taxon>Georgenia</taxon>
    </lineage>
</organism>
<comment type="caution">
    <text evidence="2">The sequence shown here is derived from an EMBL/GenBank/DDBJ whole genome shotgun (WGS) entry which is preliminary data.</text>
</comment>
<dbReference type="Proteomes" id="UP000280726">
    <property type="component" value="Unassembled WGS sequence"/>
</dbReference>
<feature type="region of interest" description="Disordered" evidence="1">
    <location>
        <begin position="1"/>
        <end position="22"/>
    </location>
</feature>
<gene>
    <name evidence="2" type="ORF">EDD32_3515</name>
</gene>
<keyword evidence="3" id="KW-1185">Reference proteome</keyword>
<protein>
    <submittedName>
        <fullName evidence="2">Uncharacterized protein</fullName>
    </submittedName>
</protein>
<proteinExistence type="predicted"/>
<accession>A0A3N4ZA64</accession>
<sequence length="183" mass="19185">MTGAPRAESWPDGVRPAPGEAVDLGAPVLPPELEAEVVSALTDAVLAQSAPEELEVFRARRAELVACPGTVPRPERDTALGSGAEVVVLLAPYVVAAATAAVRFLGKLVAGATEEEVQPMLRTWVRRLLHREPADDTGAPVPAATLRRVHDTASTVCRQMGLEDDDALLIADALVGRLSLTGT</sequence>
<dbReference type="EMBL" id="RKRA01000001">
    <property type="protein sequence ID" value="RPF28964.1"/>
    <property type="molecule type" value="Genomic_DNA"/>
</dbReference>